<evidence type="ECO:0000313" key="1">
    <source>
        <dbReference type="EMBL" id="GAJ08416.1"/>
    </source>
</evidence>
<name>X1V7D6_9ZZZZ</name>
<reference evidence="1" key="1">
    <citation type="journal article" date="2014" name="Front. Microbiol.">
        <title>High frequency of phylogenetically diverse reductive dehalogenase-homologous genes in deep subseafloor sedimentary metagenomes.</title>
        <authorList>
            <person name="Kawai M."/>
            <person name="Futagami T."/>
            <person name="Toyoda A."/>
            <person name="Takaki Y."/>
            <person name="Nishi S."/>
            <person name="Hori S."/>
            <person name="Arai W."/>
            <person name="Tsubouchi T."/>
            <person name="Morono Y."/>
            <person name="Uchiyama I."/>
            <person name="Ito T."/>
            <person name="Fujiyama A."/>
            <person name="Inagaki F."/>
            <person name="Takami H."/>
        </authorList>
    </citation>
    <scope>NUCLEOTIDE SEQUENCE</scope>
    <source>
        <strain evidence="1">Expedition CK06-06</strain>
    </source>
</reference>
<protein>
    <submittedName>
        <fullName evidence="1">Uncharacterized protein</fullName>
    </submittedName>
</protein>
<comment type="caution">
    <text evidence="1">The sequence shown here is derived from an EMBL/GenBank/DDBJ whole genome shotgun (WGS) entry which is preliminary data.</text>
</comment>
<organism evidence="1">
    <name type="scientific">marine sediment metagenome</name>
    <dbReference type="NCBI Taxonomy" id="412755"/>
    <lineage>
        <taxon>unclassified sequences</taxon>
        <taxon>metagenomes</taxon>
        <taxon>ecological metagenomes</taxon>
    </lineage>
</organism>
<accession>X1V7D6</accession>
<dbReference type="AlphaFoldDB" id="X1V7D6"/>
<feature type="non-terminal residue" evidence="1">
    <location>
        <position position="1"/>
    </location>
</feature>
<dbReference type="EMBL" id="BARW01029343">
    <property type="protein sequence ID" value="GAJ08416.1"/>
    <property type="molecule type" value="Genomic_DNA"/>
</dbReference>
<proteinExistence type="predicted"/>
<sequence length="213" mass="22992">NDWEFLWSQGSTVRAEAAAELLRALLSTTAKTINNNIDALLWQGSIGGDPHLEMFDGYIKLMTADGTVIDTTPAAVTAANVISVLEAVVAACPAAVQEQVNATIICDHQTKYYYREAARGLTWKGSNIDGRIDDQFGGFRLVSVGGMPASTIVMCETGGTTSNLKASTWMESDFNNILIERLQNNSDLFFAKTSFDLGVNTVFGSEIVMHKAA</sequence>
<gene>
    <name evidence="1" type="ORF">S12H4_47169</name>
</gene>